<sequence length="103" mass="11504">MGSMDASLVTTSFIAEPNPNFTRTHHCNSLSCLTIAFPLLTLSLSKKLGLYNALFCVCGLFLLLQEANWVLLNFVLGEGLIDFSGLAFVWTVYFIRQQFMFLG</sequence>
<evidence type="ECO:0000313" key="2">
    <source>
        <dbReference type="EMBL" id="CAK9326289.1"/>
    </source>
</evidence>
<keyword evidence="1" id="KW-0812">Transmembrane</keyword>
<gene>
    <name evidence="2" type="ORF">CITCOLO1_LOCUS18631</name>
</gene>
<name>A0ABP0Z157_9ROSI</name>
<accession>A0ABP0Z157</accession>
<feature type="transmembrane region" description="Helical" evidence="1">
    <location>
        <begin position="48"/>
        <end position="64"/>
    </location>
</feature>
<keyword evidence="3" id="KW-1185">Reference proteome</keyword>
<reference evidence="2 3" key="1">
    <citation type="submission" date="2024-03" db="EMBL/GenBank/DDBJ databases">
        <authorList>
            <person name="Gkanogiannis A."/>
            <person name="Becerra Lopez-Lavalle L."/>
        </authorList>
    </citation>
    <scope>NUCLEOTIDE SEQUENCE [LARGE SCALE GENOMIC DNA]</scope>
</reference>
<protein>
    <submittedName>
        <fullName evidence="2">Uncharacterized protein</fullName>
    </submittedName>
</protein>
<proteinExistence type="predicted"/>
<keyword evidence="1" id="KW-0472">Membrane</keyword>
<dbReference type="EMBL" id="OZ021741">
    <property type="protein sequence ID" value="CAK9326289.1"/>
    <property type="molecule type" value="Genomic_DNA"/>
</dbReference>
<organism evidence="2 3">
    <name type="scientific">Citrullus colocynthis</name>
    <name type="common">colocynth</name>
    <dbReference type="NCBI Taxonomy" id="252529"/>
    <lineage>
        <taxon>Eukaryota</taxon>
        <taxon>Viridiplantae</taxon>
        <taxon>Streptophyta</taxon>
        <taxon>Embryophyta</taxon>
        <taxon>Tracheophyta</taxon>
        <taxon>Spermatophyta</taxon>
        <taxon>Magnoliopsida</taxon>
        <taxon>eudicotyledons</taxon>
        <taxon>Gunneridae</taxon>
        <taxon>Pentapetalae</taxon>
        <taxon>rosids</taxon>
        <taxon>fabids</taxon>
        <taxon>Cucurbitales</taxon>
        <taxon>Cucurbitaceae</taxon>
        <taxon>Benincaseae</taxon>
        <taxon>Citrullus</taxon>
    </lineage>
</organism>
<evidence type="ECO:0000313" key="3">
    <source>
        <dbReference type="Proteomes" id="UP001642487"/>
    </source>
</evidence>
<dbReference type="Proteomes" id="UP001642487">
    <property type="component" value="Chromosome 7"/>
</dbReference>
<keyword evidence="1" id="KW-1133">Transmembrane helix</keyword>
<feature type="transmembrane region" description="Helical" evidence="1">
    <location>
        <begin position="70"/>
        <end position="95"/>
    </location>
</feature>
<evidence type="ECO:0000256" key="1">
    <source>
        <dbReference type="SAM" id="Phobius"/>
    </source>
</evidence>